<accession>A0ABS7EB54</accession>
<dbReference type="Gene3D" id="2.40.50.540">
    <property type="match status" value="1"/>
</dbReference>
<dbReference type="InterPro" id="IPR053196">
    <property type="entry name" value="Lipoprotein_YbaY-like"/>
</dbReference>
<evidence type="ECO:0000259" key="1">
    <source>
        <dbReference type="Pfam" id="PF12702"/>
    </source>
</evidence>
<sequence length="425" mass="46261">MLGCRLFAVLIGVMVTIVGCQPSPPTHAELSGAWLQTQDGHQQGVVLHPDGDLSLVGIANEQGERWQYDAQSQRLILITDSTLQSETHIVEYDIQSFSQAQFTLVGDGRMAGEFARADEQLAVISGDVTYHQRMALSPRAMLTVVLNDVSLADAPAKQMASYAVALNGKQVPVPFKLALMKSQVEAGHRYSIRASIHVDDKLLFTSTRHYGVEPMQSGSVQVEVEPVQRRKPTLNERSQQTFYGELVCADCPNGPVHLGLEADNTFLMLDSAGKHASFGGWKQQGPVLTLTASDGQSYWFRRHQNGLEPLLAAGSAKLPAPPLLLDAPMPSLDLAIQLIGDYRYMADAAVFQECVTGKRWPVAQDQGGLRLEQAYMQNRAGPGEPLHMTVAGKLKVLPGMEEGSEVETLIVSELVNVADQDTTCD</sequence>
<keyword evidence="3" id="KW-0449">Lipoprotein</keyword>
<feature type="domain" description="Lipocalin-like" evidence="1">
    <location>
        <begin position="27"/>
        <end position="116"/>
    </location>
</feature>
<dbReference type="EMBL" id="JAHZSS010000001">
    <property type="protein sequence ID" value="MBW8189567.1"/>
    <property type="molecule type" value="Genomic_DNA"/>
</dbReference>
<dbReference type="Pfam" id="PF17185">
    <property type="entry name" value="NlpE_C"/>
    <property type="match status" value="1"/>
</dbReference>
<dbReference type="RefSeq" id="WP_220102246.1">
    <property type="nucleotide sequence ID" value="NZ_JAHZSS010000001.1"/>
</dbReference>
<comment type="caution">
    <text evidence="3">The sequence shown here is derived from an EMBL/GenBank/DDBJ whole genome shotgun (WGS) entry which is preliminary data.</text>
</comment>
<feature type="domain" description="NlpE C-terminal OB" evidence="2">
    <location>
        <begin position="337"/>
        <end position="424"/>
    </location>
</feature>
<dbReference type="Pfam" id="PF12702">
    <property type="entry name" value="Lipocalin_3"/>
    <property type="match status" value="1"/>
</dbReference>
<dbReference type="InterPro" id="IPR038139">
    <property type="entry name" value="NlpE_C_sf"/>
</dbReference>
<dbReference type="InterPro" id="IPR033450">
    <property type="entry name" value="NlpE_C"/>
</dbReference>
<dbReference type="PROSITE" id="PS51257">
    <property type="entry name" value="PROKAR_LIPOPROTEIN"/>
    <property type="match status" value="1"/>
</dbReference>
<dbReference type="InterPro" id="IPR043176">
    <property type="entry name" value="NlpE_N_sf"/>
</dbReference>
<evidence type="ECO:0000259" key="2">
    <source>
        <dbReference type="Pfam" id="PF17185"/>
    </source>
</evidence>
<reference evidence="3" key="1">
    <citation type="submission" date="2021-07" db="EMBL/GenBank/DDBJ databases">
        <title>Neiella marina sp. nov., isolated from the intestinal content of sea cucumber Apostichopus japonicus.</title>
        <authorList>
            <person name="Bai X."/>
        </authorList>
    </citation>
    <scope>NUCLEOTIDE SEQUENCE</scope>
    <source>
        <strain evidence="3">126</strain>
    </source>
</reference>
<dbReference type="PANTHER" id="PTHR38013">
    <property type="entry name" value="GLYCOPROTEIN/POLYSACCHARIDE METABOLISM"/>
    <property type="match status" value="1"/>
</dbReference>
<evidence type="ECO:0000313" key="4">
    <source>
        <dbReference type="Proteomes" id="UP001166251"/>
    </source>
</evidence>
<proteinExistence type="predicted"/>
<dbReference type="Pfam" id="PF09619">
    <property type="entry name" value="YscW"/>
    <property type="match status" value="1"/>
</dbReference>
<dbReference type="Proteomes" id="UP001166251">
    <property type="component" value="Unassembled WGS sequence"/>
</dbReference>
<keyword evidence="4" id="KW-1185">Reference proteome</keyword>
<gene>
    <name evidence="3" type="ORF">K0504_00850</name>
</gene>
<organism evidence="3 4">
    <name type="scientific">Neiella holothuriorum</name>
    <dbReference type="NCBI Taxonomy" id="2870530"/>
    <lineage>
        <taxon>Bacteria</taxon>
        <taxon>Pseudomonadati</taxon>
        <taxon>Pseudomonadota</taxon>
        <taxon>Gammaproteobacteria</taxon>
        <taxon>Alteromonadales</taxon>
        <taxon>Echinimonadaceae</taxon>
        <taxon>Neiella</taxon>
    </lineage>
</organism>
<dbReference type="InterPro" id="IPR024311">
    <property type="entry name" value="Lipocalin-like"/>
</dbReference>
<dbReference type="PANTHER" id="PTHR38013:SF1">
    <property type="entry name" value="GLYCOPROTEIN_POLYSACCHARIDE METABOLISM"/>
    <property type="match status" value="1"/>
</dbReference>
<dbReference type="InterPro" id="IPR039366">
    <property type="entry name" value="Pilotin"/>
</dbReference>
<evidence type="ECO:0000313" key="3">
    <source>
        <dbReference type="EMBL" id="MBW8189567.1"/>
    </source>
</evidence>
<dbReference type="Gene3D" id="2.40.128.300">
    <property type="match status" value="1"/>
</dbReference>
<dbReference type="Gene3D" id="2.40.128.280">
    <property type="match status" value="1"/>
</dbReference>
<name>A0ABS7EB54_9GAMM</name>
<protein>
    <submittedName>
        <fullName evidence="3">YbaY family lipoprotein</fullName>
    </submittedName>
</protein>